<proteinExistence type="predicted"/>
<accession>A0AAP2GQX7</accession>
<dbReference type="Proteomes" id="UP001319080">
    <property type="component" value="Unassembled WGS sequence"/>
</dbReference>
<sequence>MKKDDVARLSLSLTLAIFCFLLSGPVVGQIVKPDSLSPWKKKLIFNANVNQASFSSNWKAGGVNSIGLNAAFNYKAGYKNGRSTWDNEIDLLHGFVKNAGQGYRKTVDRIFVDTKYGYSISKNWDVFTSLNFQSQFAPGYKYDKDAAGLEQASLISDFLAPAFATSAWGVEYHPAPYFKVRISPFAPRVTIVRHNDGRFVAVDSVAPYGVEVGETTRFEWLAFQLQAEFDKEIATNINFKWRYLMFANYETLKMKTIDHRLDLMFNAKVNRFITVGLGGILLYDFDQDSGAQVSQLFNFGFAYTFQNYMDPK</sequence>
<comment type="caution">
    <text evidence="1">The sequence shown here is derived from an EMBL/GenBank/DDBJ whole genome shotgun (WGS) entry which is preliminary data.</text>
</comment>
<dbReference type="InterPro" id="IPR021428">
    <property type="entry name" value="DUF3078"/>
</dbReference>
<protein>
    <submittedName>
        <fullName evidence="1">DUF3078 domain-containing protein</fullName>
    </submittedName>
</protein>
<dbReference type="Pfam" id="PF11276">
    <property type="entry name" value="DUF3078"/>
    <property type="match status" value="1"/>
</dbReference>
<reference evidence="1 2" key="1">
    <citation type="submission" date="2021-05" db="EMBL/GenBank/DDBJ databases">
        <title>A Polyphasic approach of four new species of the genus Ohtaekwangia: Ohtaekwangia histidinii sp. nov., Ohtaekwangia cretensis sp. nov., Ohtaekwangia indiensis sp. nov., Ohtaekwangia reichenbachii sp. nov. from diverse environment.</title>
        <authorList>
            <person name="Octaviana S."/>
        </authorList>
    </citation>
    <scope>NUCLEOTIDE SEQUENCE [LARGE SCALE GENOMIC DNA]</scope>
    <source>
        <strain evidence="1 2">PWU5</strain>
    </source>
</reference>
<keyword evidence="2" id="KW-1185">Reference proteome</keyword>
<name>A0AAP2GQX7_9BACT</name>
<dbReference type="AlphaFoldDB" id="A0AAP2GQX7"/>
<dbReference type="EMBL" id="JAHESE010000020">
    <property type="protein sequence ID" value="MBT1710156.1"/>
    <property type="molecule type" value="Genomic_DNA"/>
</dbReference>
<dbReference type="RefSeq" id="WP_254085733.1">
    <property type="nucleotide sequence ID" value="NZ_JAHESE010000020.1"/>
</dbReference>
<gene>
    <name evidence="1" type="ORF">KK062_18060</name>
</gene>
<evidence type="ECO:0000313" key="1">
    <source>
        <dbReference type="EMBL" id="MBT1710156.1"/>
    </source>
</evidence>
<organism evidence="1 2">
    <name type="scientific">Dawidia cretensis</name>
    <dbReference type="NCBI Taxonomy" id="2782350"/>
    <lineage>
        <taxon>Bacteria</taxon>
        <taxon>Pseudomonadati</taxon>
        <taxon>Bacteroidota</taxon>
        <taxon>Cytophagia</taxon>
        <taxon>Cytophagales</taxon>
        <taxon>Chryseotaleaceae</taxon>
        <taxon>Dawidia</taxon>
    </lineage>
</organism>
<evidence type="ECO:0000313" key="2">
    <source>
        <dbReference type="Proteomes" id="UP001319080"/>
    </source>
</evidence>